<feature type="transmembrane region" description="Helical" evidence="6">
    <location>
        <begin position="47"/>
        <end position="67"/>
    </location>
</feature>
<evidence type="ECO:0000256" key="6">
    <source>
        <dbReference type="SAM" id="Phobius"/>
    </source>
</evidence>
<feature type="transmembrane region" description="Helical" evidence="6">
    <location>
        <begin position="100"/>
        <end position="122"/>
    </location>
</feature>
<dbReference type="Pfam" id="PF04932">
    <property type="entry name" value="Wzy_C"/>
    <property type="match status" value="1"/>
</dbReference>
<evidence type="ECO:0000256" key="2">
    <source>
        <dbReference type="ARBA" id="ARBA00022692"/>
    </source>
</evidence>
<feature type="transmembrane region" description="Helical" evidence="6">
    <location>
        <begin position="21"/>
        <end position="41"/>
    </location>
</feature>
<dbReference type="GO" id="GO:0016020">
    <property type="term" value="C:membrane"/>
    <property type="evidence" value="ECO:0007669"/>
    <property type="project" value="UniProtKB-SubCell"/>
</dbReference>
<dbReference type="InterPro" id="IPR007016">
    <property type="entry name" value="O-antigen_ligase-rel_domated"/>
</dbReference>
<comment type="caution">
    <text evidence="8">The sequence shown here is derived from an EMBL/GenBank/DDBJ whole genome shotgun (WGS) entry which is preliminary data.</text>
</comment>
<keyword evidence="9" id="KW-1185">Reference proteome</keyword>
<dbReference type="PANTHER" id="PTHR37422">
    <property type="entry name" value="TEICHURONIC ACID BIOSYNTHESIS PROTEIN TUAE"/>
    <property type="match status" value="1"/>
</dbReference>
<evidence type="ECO:0000313" key="8">
    <source>
        <dbReference type="EMBL" id="MCI4658413.1"/>
    </source>
</evidence>
<evidence type="ECO:0000256" key="3">
    <source>
        <dbReference type="ARBA" id="ARBA00022989"/>
    </source>
</evidence>
<dbReference type="AlphaFoldDB" id="A0AA41QWP0"/>
<dbReference type="PANTHER" id="PTHR37422:SF13">
    <property type="entry name" value="LIPOPOLYSACCHARIDE BIOSYNTHESIS PROTEIN PA4999-RELATED"/>
    <property type="match status" value="1"/>
</dbReference>
<feature type="transmembrane region" description="Helical" evidence="6">
    <location>
        <begin position="257"/>
        <end position="277"/>
    </location>
</feature>
<organism evidence="8 9">
    <name type="scientific">Cryobacterium zhongshanensis</name>
    <dbReference type="NCBI Taxonomy" id="2928153"/>
    <lineage>
        <taxon>Bacteria</taxon>
        <taxon>Bacillati</taxon>
        <taxon>Actinomycetota</taxon>
        <taxon>Actinomycetes</taxon>
        <taxon>Micrococcales</taxon>
        <taxon>Microbacteriaceae</taxon>
        <taxon>Cryobacterium</taxon>
    </lineage>
</organism>
<feature type="domain" description="O-antigen ligase-related" evidence="7">
    <location>
        <begin position="212"/>
        <end position="356"/>
    </location>
</feature>
<reference evidence="8" key="1">
    <citation type="submission" date="2022-03" db="EMBL/GenBank/DDBJ databases">
        <title>Cryobacterium sp. nov. strain ZS14-85, isolated from Antarctic soil.</title>
        <authorList>
            <person name="Li J."/>
            <person name="Niu G."/>
        </authorList>
    </citation>
    <scope>NUCLEOTIDE SEQUENCE</scope>
    <source>
        <strain evidence="8">ZS14-85</strain>
    </source>
</reference>
<dbReference type="Proteomes" id="UP001165341">
    <property type="component" value="Unassembled WGS sequence"/>
</dbReference>
<comment type="subcellular location">
    <subcellularLocation>
        <location evidence="1">Membrane</location>
        <topology evidence="1">Multi-pass membrane protein</topology>
    </subcellularLocation>
</comment>
<feature type="transmembrane region" description="Helical" evidence="6">
    <location>
        <begin position="228"/>
        <end position="245"/>
    </location>
</feature>
<accession>A0AA41QWP0</accession>
<evidence type="ECO:0000256" key="5">
    <source>
        <dbReference type="SAM" id="MobiDB-lite"/>
    </source>
</evidence>
<dbReference type="InterPro" id="IPR051533">
    <property type="entry name" value="WaaL-like"/>
</dbReference>
<sequence>MNSRAHSPELPRALMRLFRGPPFATALTQASIATAFGAVFLRGLIGWPGLIGVLAGLVVLAAFSLVARRRQIEWHGLLPISILVFLGWCALSLLWTGYPFATAIGLIYQLAFAFLALYIVLARTMIQIVRATGDVLRVLLATSLALEIVAGLLLDAPIRFLDIQGHLDELGPIQGIFGSRNALGFAALVAGVTFVIELRTRSVRRGVGIVSLIGATACLLLTGSPVIFVVAVFVGLAGLALTWLRNTPQPRRRLLQFALLGLTVAAGVVAFLTRGAIVEALNARSEFGVRATLWREMWRLVGLHPLEGWGWSGLWPGTATPYGWLDFSTHRHYETGLNAFLDVYFQVGLIGFLSFLILVVLAFWRSWVLASNKRTLVYAWAPLILVVLIVTSLAESTVLAEAGWLLLLICALAAAQGKSWRSSLQPKPRPPETDDEVDYPA</sequence>
<feature type="region of interest" description="Disordered" evidence="5">
    <location>
        <begin position="421"/>
        <end position="441"/>
    </location>
</feature>
<feature type="transmembrane region" description="Helical" evidence="6">
    <location>
        <begin position="173"/>
        <end position="196"/>
    </location>
</feature>
<feature type="transmembrane region" description="Helical" evidence="6">
    <location>
        <begin position="376"/>
        <end position="393"/>
    </location>
</feature>
<evidence type="ECO:0000256" key="4">
    <source>
        <dbReference type="ARBA" id="ARBA00023136"/>
    </source>
</evidence>
<name>A0AA41QWP0_9MICO</name>
<evidence type="ECO:0000313" key="9">
    <source>
        <dbReference type="Proteomes" id="UP001165341"/>
    </source>
</evidence>
<evidence type="ECO:0000259" key="7">
    <source>
        <dbReference type="Pfam" id="PF04932"/>
    </source>
</evidence>
<feature type="transmembrane region" description="Helical" evidence="6">
    <location>
        <begin position="74"/>
        <end position="94"/>
    </location>
</feature>
<proteinExistence type="predicted"/>
<dbReference type="EMBL" id="JALGAR010000002">
    <property type="protein sequence ID" value="MCI4658413.1"/>
    <property type="molecule type" value="Genomic_DNA"/>
</dbReference>
<keyword evidence="4 6" id="KW-0472">Membrane</keyword>
<protein>
    <submittedName>
        <fullName evidence="8">Exopolysaccharide production protein</fullName>
    </submittedName>
</protein>
<dbReference type="RefSeq" id="WP_243012133.1">
    <property type="nucleotide sequence ID" value="NZ_JALGAR010000002.1"/>
</dbReference>
<feature type="transmembrane region" description="Helical" evidence="6">
    <location>
        <begin position="203"/>
        <end position="222"/>
    </location>
</feature>
<evidence type="ECO:0000256" key="1">
    <source>
        <dbReference type="ARBA" id="ARBA00004141"/>
    </source>
</evidence>
<keyword evidence="3 6" id="KW-1133">Transmembrane helix</keyword>
<gene>
    <name evidence="8" type="ORF">MQH31_11395</name>
</gene>
<feature type="transmembrane region" description="Helical" evidence="6">
    <location>
        <begin position="343"/>
        <end position="364"/>
    </location>
</feature>
<keyword evidence="2 6" id="KW-0812">Transmembrane</keyword>
<feature type="transmembrane region" description="Helical" evidence="6">
    <location>
        <begin position="134"/>
        <end position="153"/>
    </location>
</feature>